<evidence type="ECO:0000256" key="8">
    <source>
        <dbReference type="ARBA" id="ARBA00023136"/>
    </source>
</evidence>
<dbReference type="Pfam" id="PF07963">
    <property type="entry name" value="N_methyl"/>
    <property type="match status" value="1"/>
</dbReference>
<evidence type="ECO:0000256" key="10">
    <source>
        <dbReference type="ARBA" id="ARBA00030775"/>
    </source>
</evidence>
<proteinExistence type="inferred from homology"/>
<keyword evidence="3" id="KW-1003">Cell membrane</keyword>
<evidence type="ECO:0000256" key="6">
    <source>
        <dbReference type="ARBA" id="ARBA00022692"/>
    </source>
</evidence>
<protein>
    <recommendedName>
        <fullName evidence="2">Type II secretion system protein H</fullName>
    </recommendedName>
    <alternativeName>
        <fullName evidence="10">General secretion pathway protein H</fullName>
    </alternativeName>
</protein>
<evidence type="ECO:0000259" key="12">
    <source>
        <dbReference type="Pfam" id="PF12019"/>
    </source>
</evidence>
<keyword evidence="5" id="KW-0997">Cell inner membrane</keyword>
<keyword evidence="14" id="KW-1185">Reference proteome</keyword>
<dbReference type="EMBL" id="JADEYS010000005">
    <property type="protein sequence ID" value="MBE9396999.1"/>
    <property type="molecule type" value="Genomic_DNA"/>
</dbReference>
<dbReference type="Pfam" id="PF12019">
    <property type="entry name" value="GspH"/>
    <property type="match status" value="1"/>
</dbReference>
<feature type="domain" description="General secretion pathway GspH" evidence="12">
    <location>
        <begin position="44"/>
        <end position="147"/>
    </location>
</feature>
<comment type="caution">
    <text evidence="13">The sequence shown here is derived from an EMBL/GenBank/DDBJ whole genome shotgun (WGS) entry which is preliminary data.</text>
</comment>
<dbReference type="GO" id="GO:0005886">
    <property type="term" value="C:plasma membrane"/>
    <property type="evidence" value="ECO:0007669"/>
    <property type="project" value="UniProtKB-SubCell"/>
</dbReference>
<organism evidence="13 14">
    <name type="scientific">Pontibacterium sinense</name>
    <dbReference type="NCBI Taxonomy" id="2781979"/>
    <lineage>
        <taxon>Bacteria</taxon>
        <taxon>Pseudomonadati</taxon>
        <taxon>Pseudomonadota</taxon>
        <taxon>Gammaproteobacteria</taxon>
        <taxon>Oceanospirillales</taxon>
        <taxon>Oceanospirillaceae</taxon>
        <taxon>Pontibacterium</taxon>
    </lineage>
</organism>
<evidence type="ECO:0000313" key="13">
    <source>
        <dbReference type="EMBL" id="MBE9396999.1"/>
    </source>
</evidence>
<evidence type="ECO:0000256" key="11">
    <source>
        <dbReference type="SAM" id="Phobius"/>
    </source>
</evidence>
<dbReference type="InterPro" id="IPR012902">
    <property type="entry name" value="N_methyl_site"/>
</dbReference>
<dbReference type="Gene3D" id="3.55.40.10">
    <property type="entry name" value="minor pseudopilin epsh domain"/>
    <property type="match status" value="1"/>
</dbReference>
<evidence type="ECO:0000256" key="2">
    <source>
        <dbReference type="ARBA" id="ARBA00021549"/>
    </source>
</evidence>
<comment type="subcellular location">
    <subcellularLocation>
        <location evidence="1">Cell inner membrane</location>
        <topology evidence="1">Single-pass membrane protein</topology>
    </subcellularLocation>
</comment>
<dbReference type="SUPFAM" id="SSF54523">
    <property type="entry name" value="Pili subunits"/>
    <property type="match status" value="1"/>
</dbReference>
<evidence type="ECO:0000256" key="1">
    <source>
        <dbReference type="ARBA" id="ARBA00004377"/>
    </source>
</evidence>
<dbReference type="InterPro" id="IPR045584">
    <property type="entry name" value="Pilin-like"/>
</dbReference>
<dbReference type="Proteomes" id="UP000640333">
    <property type="component" value="Unassembled WGS sequence"/>
</dbReference>
<gene>
    <name evidence="13" type="ORF">IOQ59_06960</name>
</gene>
<dbReference type="NCBIfam" id="TIGR02532">
    <property type="entry name" value="IV_pilin_GFxxxE"/>
    <property type="match status" value="1"/>
</dbReference>
<evidence type="ECO:0000256" key="5">
    <source>
        <dbReference type="ARBA" id="ARBA00022519"/>
    </source>
</evidence>
<name>A0A8J7FC42_9GAMM</name>
<feature type="transmembrane region" description="Helical" evidence="11">
    <location>
        <begin position="12"/>
        <end position="31"/>
    </location>
</feature>
<keyword evidence="7 11" id="KW-1133">Transmembrane helix</keyword>
<reference evidence="13" key="1">
    <citation type="submission" date="2020-10" db="EMBL/GenBank/DDBJ databases">
        <title>Bacterium isolated from coastal waters sediment.</title>
        <authorList>
            <person name="Chen R.-J."/>
            <person name="Lu D.-C."/>
            <person name="Zhu K.-L."/>
            <person name="Du Z.-J."/>
        </authorList>
    </citation>
    <scope>NUCLEOTIDE SEQUENCE</scope>
    <source>
        <strain evidence="13">N1Y112</strain>
    </source>
</reference>
<evidence type="ECO:0000256" key="3">
    <source>
        <dbReference type="ARBA" id="ARBA00022475"/>
    </source>
</evidence>
<keyword evidence="6 11" id="KW-0812">Transmembrane</keyword>
<sequence length="168" mass="17913">MKKFDGFTLIELLIVLSIIVILSTIVMPNFGPFVQQSRMDSIQNRLLASVSLARAEAIRQDVQVTVCARNNTENMANYTCGSNWANGWAVIAGSSAVRVEDAPANAIAVSGSNITFKSSGLLSSGNDVCFSADDGNGDTDVRYLQVNQFGRIRAWDGAQNDGVCGSDG</sequence>
<evidence type="ECO:0000256" key="7">
    <source>
        <dbReference type="ARBA" id="ARBA00022989"/>
    </source>
</evidence>
<keyword evidence="8 11" id="KW-0472">Membrane</keyword>
<evidence type="ECO:0000313" key="14">
    <source>
        <dbReference type="Proteomes" id="UP000640333"/>
    </source>
</evidence>
<evidence type="ECO:0000256" key="4">
    <source>
        <dbReference type="ARBA" id="ARBA00022481"/>
    </source>
</evidence>
<evidence type="ECO:0000256" key="9">
    <source>
        <dbReference type="ARBA" id="ARBA00025772"/>
    </source>
</evidence>
<dbReference type="GO" id="GO:0015628">
    <property type="term" value="P:protein secretion by the type II secretion system"/>
    <property type="evidence" value="ECO:0007669"/>
    <property type="project" value="InterPro"/>
</dbReference>
<dbReference type="InterPro" id="IPR022346">
    <property type="entry name" value="T2SS_GspH"/>
</dbReference>
<dbReference type="GO" id="GO:0015627">
    <property type="term" value="C:type II protein secretion system complex"/>
    <property type="evidence" value="ECO:0007669"/>
    <property type="project" value="InterPro"/>
</dbReference>
<keyword evidence="4" id="KW-0488">Methylation</keyword>
<comment type="similarity">
    <text evidence="9">Belongs to the GSP H family.</text>
</comment>
<dbReference type="AlphaFoldDB" id="A0A8J7FC42"/>
<dbReference type="RefSeq" id="WP_193952550.1">
    <property type="nucleotide sequence ID" value="NZ_JADEYS010000005.1"/>
</dbReference>
<accession>A0A8J7FC42</accession>